<evidence type="ECO:0000256" key="4">
    <source>
        <dbReference type="ARBA" id="ARBA00023015"/>
    </source>
</evidence>
<feature type="modified residue" description="4-aspartylphosphate" evidence="8">
    <location>
        <position position="53"/>
    </location>
</feature>
<dbReference type="EMBL" id="JACOOR010000006">
    <property type="protein sequence ID" value="MBC5660293.1"/>
    <property type="molecule type" value="Genomic_DNA"/>
</dbReference>
<dbReference type="SMART" id="SM00862">
    <property type="entry name" value="Trans_reg_C"/>
    <property type="match status" value="1"/>
</dbReference>
<keyword evidence="2 8" id="KW-0597">Phosphoprotein</keyword>
<evidence type="ECO:0000259" key="11">
    <source>
        <dbReference type="PROSITE" id="PS51755"/>
    </source>
</evidence>
<evidence type="ECO:0000256" key="2">
    <source>
        <dbReference type="ARBA" id="ARBA00022553"/>
    </source>
</evidence>
<evidence type="ECO:0000256" key="7">
    <source>
        <dbReference type="ARBA" id="ARBA00024867"/>
    </source>
</evidence>
<accession>A0A923RMH6</accession>
<feature type="domain" description="Response regulatory" evidence="10">
    <location>
        <begin position="4"/>
        <end position="117"/>
    </location>
</feature>
<comment type="function">
    <text evidence="7">May play the central regulatory role in sporulation. It may be an element of the effector pathway responsible for the activation of sporulation genes in response to nutritional stress. Spo0A may act in concert with spo0H (a sigma factor) to control the expression of some genes that are critical to the sporulation process.</text>
</comment>
<evidence type="ECO:0000256" key="8">
    <source>
        <dbReference type="PROSITE-ProRule" id="PRU00169"/>
    </source>
</evidence>
<proteinExistence type="predicted"/>
<organism evidence="12 13">
    <name type="scientific">Anaerosacchariphilus hominis</name>
    <dbReference type="NCBI Taxonomy" id="2763017"/>
    <lineage>
        <taxon>Bacteria</taxon>
        <taxon>Bacillati</taxon>
        <taxon>Bacillota</taxon>
        <taxon>Clostridia</taxon>
        <taxon>Lachnospirales</taxon>
        <taxon>Lachnospiraceae</taxon>
        <taxon>Anaerosacchariphilus</taxon>
    </lineage>
</organism>
<dbReference type="GO" id="GO:0032993">
    <property type="term" value="C:protein-DNA complex"/>
    <property type="evidence" value="ECO:0007669"/>
    <property type="project" value="TreeGrafter"/>
</dbReference>
<reference evidence="12" key="1">
    <citation type="submission" date="2020-08" db="EMBL/GenBank/DDBJ databases">
        <title>Genome public.</title>
        <authorList>
            <person name="Liu C."/>
            <person name="Sun Q."/>
        </authorList>
    </citation>
    <scope>NUCLEOTIDE SEQUENCE</scope>
    <source>
        <strain evidence="12">NSJ-68</strain>
    </source>
</reference>
<keyword evidence="13" id="KW-1185">Reference proteome</keyword>
<feature type="domain" description="OmpR/PhoB-type" evidence="11">
    <location>
        <begin position="132"/>
        <end position="231"/>
    </location>
</feature>
<dbReference type="InterPro" id="IPR016032">
    <property type="entry name" value="Sig_transdc_resp-reg_C-effctor"/>
</dbReference>
<gene>
    <name evidence="12" type="ORF">H8S44_10965</name>
</gene>
<evidence type="ECO:0000256" key="9">
    <source>
        <dbReference type="PROSITE-ProRule" id="PRU01091"/>
    </source>
</evidence>
<dbReference type="PROSITE" id="PS51755">
    <property type="entry name" value="OMPR_PHOB"/>
    <property type="match status" value="1"/>
</dbReference>
<dbReference type="InterPro" id="IPR001789">
    <property type="entry name" value="Sig_transdc_resp-reg_receiver"/>
</dbReference>
<evidence type="ECO:0000256" key="6">
    <source>
        <dbReference type="ARBA" id="ARBA00023163"/>
    </source>
</evidence>
<evidence type="ECO:0000313" key="12">
    <source>
        <dbReference type="EMBL" id="MBC5660293.1"/>
    </source>
</evidence>
<dbReference type="InterPro" id="IPR001867">
    <property type="entry name" value="OmpR/PhoB-type_DNA-bd"/>
</dbReference>
<dbReference type="InterPro" id="IPR011006">
    <property type="entry name" value="CheY-like_superfamily"/>
</dbReference>
<dbReference type="SUPFAM" id="SSF46894">
    <property type="entry name" value="C-terminal effector domain of the bipartite response regulators"/>
    <property type="match status" value="1"/>
</dbReference>
<dbReference type="Pfam" id="PF00486">
    <property type="entry name" value="Trans_reg_C"/>
    <property type="match status" value="1"/>
</dbReference>
<dbReference type="SMART" id="SM00448">
    <property type="entry name" value="REC"/>
    <property type="match status" value="1"/>
</dbReference>
<dbReference type="CDD" id="cd00383">
    <property type="entry name" value="trans_reg_C"/>
    <property type="match status" value="1"/>
</dbReference>
<dbReference type="GO" id="GO:0000156">
    <property type="term" value="F:phosphorelay response regulator activity"/>
    <property type="evidence" value="ECO:0007669"/>
    <property type="project" value="TreeGrafter"/>
</dbReference>
<dbReference type="Gene3D" id="6.10.250.690">
    <property type="match status" value="1"/>
</dbReference>
<dbReference type="PANTHER" id="PTHR48111:SF2">
    <property type="entry name" value="RESPONSE REGULATOR SAER"/>
    <property type="match status" value="1"/>
</dbReference>
<dbReference type="Gene3D" id="3.40.50.2300">
    <property type="match status" value="1"/>
</dbReference>
<evidence type="ECO:0000313" key="13">
    <source>
        <dbReference type="Proteomes" id="UP000649345"/>
    </source>
</evidence>
<dbReference type="GO" id="GO:0005829">
    <property type="term" value="C:cytosol"/>
    <property type="evidence" value="ECO:0007669"/>
    <property type="project" value="TreeGrafter"/>
</dbReference>
<dbReference type="Gene3D" id="1.10.10.10">
    <property type="entry name" value="Winged helix-like DNA-binding domain superfamily/Winged helix DNA-binding domain"/>
    <property type="match status" value="1"/>
</dbReference>
<protein>
    <recommendedName>
        <fullName evidence="1">Stage 0 sporulation protein A homolog</fullName>
    </recommendedName>
</protein>
<evidence type="ECO:0000256" key="5">
    <source>
        <dbReference type="ARBA" id="ARBA00023125"/>
    </source>
</evidence>
<dbReference type="GO" id="GO:0000976">
    <property type="term" value="F:transcription cis-regulatory region binding"/>
    <property type="evidence" value="ECO:0007669"/>
    <property type="project" value="TreeGrafter"/>
</dbReference>
<feature type="DNA-binding region" description="OmpR/PhoB-type" evidence="9">
    <location>
        <begin position="132"/>
        <end position="231"/>
    </location>
</feature>
<keyword evidence="3" id="KW-0902">Two-component regulatory system</keyword>
<dbReference type="PROSITE" id="PS50110">
    <property type="entry name" value="RESPONSE_REGULATORY"/>
    <property type="match status" value="1"/>
</dbReference>
<dbReference type="FunFam" id="3.40.50.2300:FF:000001">
    <property type="entry name" value="DNA-binding response regulator PhoB"/>
    <property type="match status" value="1"/>
</dbReference>
<dbReference type="GO" id="GO:0006355">
    <property type="term" value="P:regulation of DNA-templated transcription"/>
    <property type="evidence" value="ECO:0007669"/>
    <property type="project" value="InterPro"/>
</dbReference>
<dbReference type="FunFam" id="1.10.10.10:FF:000018">
    <property type="entry name" value="DNA-binding response regulator ResD"/>
    <property type="match status" value="1"/>
</dbReference>
<dbReference type="Proteomes" id="UP000649345">
    <property type="component" value="Unassembled WGS sequence"/>
</dbReference>
<dbReference type="PANTHER" id="PTHR48111">
    <property type="entry name" value="REGULATOR OF RPOS"/>
    <property type="match status" value="1"/>
</dbReference>
<comment type="caution">
    <text evidence="12">The sequence shown here is derived from an EMBL/GenBank/DDBJ whole genome shotgun (WGS) entry which is preliminary data.</text>
</comment>
<keyword evidence="4" id="KW-0805">Transcription regulation</keyword>
<name>A0A923RMH6_9FIRM</name>
<evidence type="ECO:0000259" key="10">
    <source>
        <dbReference type="PROSITE" id="PS50110"/>
    </source>
</evidence>
<dbReference type="RefSeq" id="WP_186872470.1">
    <property type="nucleotide sequence ID" value="NZ_JACOOR010000006.1"/>
</dbReference>
<dbReference type="Pfam" id="PF00072">
    <property type="entry name" value="Response_reg"/>
    <property type="match status" value="1"/>
</dbReference>
<sequence>MNECVLVVDDDREIVRAISLLLEKEGYQVLKAYDGLEALELAVEKPVQLILMDVMMPRLDGLSAVMKIRERKNIPIIVLSAKSEETDKILGLSMGADDYVAKPFHPQELAARVKSQLRRYTMLGDIHAGVSGDEIRNGRLCYRQSERTLYADGEPVRLTATETKIVELLMKNRGRVFPAEEIYRRVWEEEAYAPENTVMVHIRRIREKIELNPKEPEYLKVVWGIGYKMEKI</sequence>
<evidence type="ECO:0000256" key="3">
    <source>
        <dbReference type="ARBA" id="ARBA00023012"/>
    </source>
</evidence>
<keyword evidence="5 9" id="KW-0238">DNA-binding</keyword>
<dbReference type="CDD" id="cd17574">
    <property type="entry name" value="REC_OmpR"/>
    <property type="match status" value="1"/>
</dbReference>
<dbReference type="InterPro" id="IPR039420">
    <property type="entry name" value="WalR-like"/>
</dbReference>
<dbReference type="InterPro" id="IPR036388">
    <property type="entry name" value="WH-like_DNA-bd_sf"/>
</dbReference>
<dbReference type="AlphaFoldDB" id="A0A923RMH6"/>
<dbReference type="SUPFAM" id="SSF52172">
    <property type="entry name" value="CheY-like"/>
    <property type="match status" value="1"/>
</dbReference>
<keyword evidence="6" id="KW-0804">Transcription</keyword>
<evidence type="ECO:0000256" key="1">
    <source>
        <dbReference type="ARBA" id="ARBA00018672"/>
    </source>
</evidence>